<dbReference type="PROSITE" id="PS50994">
    <property type="entry name" value="INTEGRASE"/>
    <property type="match status" value="1"/>
</dbReference>
<proteinExistence type="predicted"/>
<dbReference type="InterPro" id="IPR040676">
    <property type="entry name" value="DUF5641"/>
</dbReference>
<dbReference type="PANTHER" id="PTHR47331">
    <property type="entry name" value="PHD-TYPE DOMAIN-CONTAINING PROTEIN"/>
    <property type="match status" value="1"/>
</dbReference>
<sequence length="1992" mass="228053">MTEKGFQYESQQKQKLYETSYNQLHLKMDEIYRMLNAKENARLVHRHYKKWLLLSEWFSLSEQKYIELLSENELPQHDQLFSEQRQNMEMFKTAVQEYLAAFEEVSSFTEDDEKCDSLSQTSRCGSLSSLQSNTSLMRLKEEQRKAELAARMAASQERHKLDIEKQRLANETELSRLELKRLEEELRLKAEIAVSDARAKVIDDFEQYEYGSEVKFKPDIKTNVSTPLNDVLTDINAVKHECIYTQPQREFNTLLTPNKSSCQQPLASPNHGNGKVEVDVLSKLADLLASRQDDLPRKEPEVFSGNIYDYPAWIRSFEILIEDRKPLATDRLYYLRKYTSGEAKTAVQGLLTLDTTEAYIKAKQILAERYGNPLMVADTYRKKINDWPYIKYGNSIELRRFSDFLQHCQSAMNTVNYLVVLNDPEEHRKILRKLPKSIGEKWLRIVDGCLTDPLNQSYPSFSQLCSFISKEARIACSPLNVNYDDSKTETKTRSGKKWTATQSLATATGETKNTQGDSATQTGFTGNLKRCVLCKGTHDLVYCKQFQRMTLKDRYATVIKHGLCLACFKWGHRRCDCRNKKMCDICKRLHPTLLHDYSYNATRDPINTEDVSVDMSPRLECATSHRVEIDHQRDSSLPCSHSLIIPVFLHHKSVPNQQATVYALLDPQSDSCFITKSMMEKIGVNGPNIQIKLSTMLAEKVIECNKIDGLVVMNMDRSINIDLPAVFSRECIPASHSQIARPDTVSRWPHLKQVSKYLPPFRKDIEIGLLIGMNCPRALKPREVIPGDDDDPYAVRTDLGWGVIGVMNSPDYDLSSYCQVINTEGKRCHFTYRTQVKEISPLQVNKMFEQDFNERKSEDKISLEDRQFLQIVTDGIHQREDGHFEMPLPFREPEISLPNNRAQAEKRLQKLKYRLLKDDQLKTDYVEFMSNIIDSGYAEAAPHDKEHDNGLKWYIPHHGVYNSNKPGKVRVVFDCSVEYQGQVLNHHLLQGPDLLNNLTGVLCRFRKEPVAIICDIEAMFMQVGVDIKDRNYLGFLWWKDGDLTQEPSEYRMTVHLFGATSSPACANFALKTTADVNGDESNLEAADFVRNDFYMDDGLKSVPDPTQAINLIESCSQLCAKGGFKLHKFASNDKRVVENIPVDLRAKDIQSFDICHDNLPVERALGVYWCLESDTFQFRIEIKDKPFTRRGILSTVSSIFDPLGLVSPVLLMGKRILQRLTKDGMDWDDPVPEDTRSQWERWRHELSLLACLKVPRCYKGDDIVELSTVEMHHFSDASLLGYGQCSYLRLQDNQGNVSCSLVMAKSRVVPVKPITIPRLELTAAVTSVLVSEFLNKELKYDGISHFFWSDSKVVLGYIANKSTRFHIFVANRVQKIQDHTQPSQWRYIESKKNPADIASRGSSADDLIHNSIWWKGPVLLSTVESQSSTSKTEPFMLDNADPEIKKTVSVLHTSTIPDEYEDMLSRVEYFSDWHRLKRAIAVCLRFKQRLMNHTISKPKVHLMNSATIKQNYIPVNVDEMQQAEKLIIKMVQSRDFADELQTLRQSSRITSPARENSRSVPTVKKTSSLFRLDPYLDEEGIIRVGGRIRRANLPKDVAHPILLPKKGHVTKVLILHYHEKIGHSGTGMTLNEIRAYGYWIVASRASVGSVVWKCVTCRKLRGLLSGQKMSDLPVDRLETVAPFTYSAVDCFGPFFVKDGRRELKRYGVLFTCLNSRAVHIEVANSLSTDSFLNALRRFVGRRGPVRQLRSDQGTNFVGAKGALAAALAEMDDSKISRELLKDNCDWIAFKMNSPHSSHMGGVWERMIRSARNALSALLSVHGHQLDDELLRTLMVEAEAIVNSRPLSYDDMTKTSSLQPLSPSQILTLKSKVVSPPPGVFQKADLFCRQRWRCVQYLSNEFWRRWRVEFLPTLQQRSKWMKSQPNLQEGDIVLMLDESLPRYQWPMARVIETFVGQDGLVRRVRLIAKGSVYDRPVHKLILLLKGEIPVEKP</sequence>
<dbReference type="RefSeq" id="XP_006817263.1">
    <property type="nucleotide sequence ID" value="XM_006817200.1"/>
</dbReference>
<name>A0ABM0MB72_SACKO</name>
<dbReference type="CDD" id="cd01644">
    <property type="entry name" value="RT_pepA17"/>
    <property type="match status" value="1"/>
</dbReference>
<dbReference type="InterPro" id="IPR012337">
    <property type="entry name" value="RNaseH-like_sf"/>
</dbReference>
<evidence type="ECO:0000256" key="1">
    <source>
        <dbReference type="SAM" id="Coils"/>
    </source>
</evidence>
<gene>
    <name evidence="4" type="primary">LOC102809722</name>
</gene>
<reference evidence="4" key="1">
    <citation type="submission" date="2025-08" db="UniProtKB">
        <authorList>
            <consortium name="RefSeq"/>
        </authorList>
    </citation>
    <scope>IDENTIFICATION</scope>
    <source>
        <tissue evidence="4">Testes</tissue>
    </source>
</reference>
<dbReference type="PANTHER" id="PTHR47331:SF5">
    <property type="entry name" value="RIBONUCLEASE H"/>
    <property type="match status" value="1"/>
</dbReference>
<keyword evidence="1" id="KW-0175">Coiled coil</keyword>
<evidence type="ECO:0000313" key="4">
    <source>
        <dbReference type="RefSeq" id="XP_006817263.1"/>
    </source>
</evidence>
<feature type="domain" description="Integrase catalytic" evidence="2">
    <location>
        <begin position="1678"/>
        <end position="1870"/>
    </location>
</feature>
<dbReference type="Proteomes" id="UP000694865">
    <property type="component" value="Unplaced"/>
</dbReference>
<feature type="coiled-coil region" evidence="1">
    <location>
        <begin position="138"/>
        <end position="185"/>
    </location>
</feature>
<accession>A0ABM0MB72</accession>
<protein>
    <submittedName>
        <fullName evidence="4">Uncharacterized protein LOC102809722</fullName>
    </submittedName>
</protein>
<dbReference type="Gene3D" id="3.30.420.10">
    <property type="entry name" value="Ribonuclease H-like superfamily/Ribonuclease H"/>
    <property type="match status" value="1"/>
</dbReference>
<dbReference type="SUPFAM" id="SSF56672">
    <property type="entry name" value="DNA/RNA polymerases"/>
    <property type="match status" value="1"/>
</dbReference>
<dbReference type="InterPro" id="IPR043502">
    <property type="entry name" value="DNA/RNA_pol_sf"/>
</dbReference>
<dbReference type="InterPro" id="IPR036397">
    <property type="entry name" value="RNaseH_sf"/>
</dbReference>
<dbReference type="InterPro" id="IPR001584">
    <property type="entry name" value="Integrase_cat-core"/>
</dbReference>
<dbReference type="Pfam" id="PF03564">
    <property type="entry name" value="DUF1759"/>
    <property type="match status" value="1"/>
</dbReference>
<dbReference type="InterPro" id="IPR008042">
    <property type="entry name" value="Retrotrans_Pao"/>
</dbReference>
<evidence type="ECO:0000313" key="3">
    <source>
        <dbReference type="Proteomes" id="UP000694865"/>
    </source>
</evidence>
<keyword evidence="3" id="KW-1185">Reference proteome</keyword>
<dbReference type="SUPFAM" id="SSF53098">
    <property type="entry name" value="Ribonuclease H-like"/>
    <property type="match status" value="1"/>
</dbReference>
<dbReference type="Pfam" id="PF05380">
    <property type="entry name" value="Peptidase_A17"/>
    <property type="match status" value="1"/>
</dbReference>
<organism evidence="3 4">
    <name type="scientific">Saccoglossus kowalevskii</name>
    <name type="common">Acorn worm</name>
    <dbReference type="NCBI Taxonomy" id="10224"/>
    <lineage>
        <taxon>Eukaryota</taxon>
        <taxon>Metazoa</taxon>
        <taxon>Hemichordata</taxon>
        <taxon>Enteropneusta</taxon>
        <taxon>Harrimaniidae</taxon>
        <taxon>Saccoglossus</taxon>
    </lineage>
</organism>
<dbReference type="GeneID" id="102809722"/>
<dbReference type="InterPro" id="IPR005312">
    <property type="entry name" value="DUF1759"/>
</dbReference>
<dbReference type="Pfam" id="PF18701">
    <property type="entry name" value="DUF5641"/>
    <property type="match status" value="1"/>
</dbReference>
<evidence type="ECO:0000259" key="2">
    <source>
        <dbReference type="PROSITE" id="PS50994"/>
    </source>
</evidence>